<feature type="domain" description="PpiC" evidence="9">
    <location>
        <begin position="334"/>
        <end position="435"/>
    </location>
</feature>
<evidence type="ECO:0000313" key="10">
    <source>
        <dbReference type="EMBL" id="SPS04639.1"/>
    </source>
</evidence>
<dbReference type="GO" id="GO:0051082">
    <property type="term" value="F:unfolded protein binding"/>
    <property type="evidence" value="ECO:0007669"/>
    <property type="project" value="UniProtKB-UniRule"/>
</dbReference>
<evidence type="ECO:0000256" key="6">
    <source>
        <dbReference type="ARBA" id="ARBA00023235"/>
    </source>
</evidence>
<evidence type="ECO:0000256" key="4">
    <source>
        <dbReference type="ARBA" id="ARBA00023110"/>
    </source>
</evidence>
<gene>
    <name evidence="7" type="primary">surA</name>
    <name evidence="10" type="ORF">NITFAB_0228</name>
</gene>
<organism evidence="10">
    <name type="scientific">Candidatus Nitrotoga fabula</name>
    <dbReference type="NCBI Taxonomy" id="2182327"/>
    <lineage>
        <taxon>Bacteria</taxon>
        <taxon>Pseudomonadati</taxon>
        <taxon>Pseudomonadota</taxon>
        <taxon>Betaproteobacteria</taxon>
        <taxon>Nitrosomonadales</taxon>
        <taxon>Gallionellaceae</taxon>
        <taxon>Candidatus Nitrotoga</taxon>
    </lineage>
</organism>
<evidence type="ECO:0000256" key="1">
    <source>
        <dbReference type="ARBA" id="ARBA00022729"/>
    </source>
</evidence>
<sequence length="596" mass="64838" precursor="true">MPYIQLLLASLFSVTCISPLSAADLQNPGVSTPKQAVVAPKQADAAPKKTGSQKLVAKPPVARTKPAPTGKSKASSQSVSVSGLKKASLPSKKKSPVAAKKKTAAKPASPDADLKKTAATASNPENPEKDTGSMTTAAPAADPSPPDSASLPHPDEAVAPAIATPAVVARPPRKPRRSTTSGDSELIDEIVAVVNNDAITRYELEERIALAENQLSRQGTPLPDTDLLEKQVLERMITEMLQVQFAKETGIRVDDVQLDKALQRMAKDNKFASLGDFRAQLEKEGIVFRKFREDIRSEIIFARLREREVDSKLIISDGEVENYLANQAKQAGKGEEFHLAHILIMVPEQASAEKIQEIRKQAEQALAQLQGGADFAQVAAGFSDAKDALEGGNLGWRPADRIPAIFLNVLEKIGPGGISPIFRSPNGFHILKLIEKRSKEQPVVISQAHVRHILIKTSELVPEAEAKSRLMAVKDRIGKGADFAKEAKLHSEDGSAMQGGDLGWISPGETVPEFEKAMNELEPGQISDLVQSTFGWHLIQVLERRDTDVSLKQKKQQAQMAIRSYKSETAYQDWLRQLRDSATIENRLEKSENTAK</sequence>
<dbReference type="GO" id="GO:0050821">
    <property type="term" value="P:protein stabilization"/>
    <property type="evidence" value="ECO:0007669"/>
    <property type="project" value="InterPro"/>
</dbReference>
<evidence type="ECO:0000256" key="2">
    <source>
        <dbReference type="ARBA" id="ARBA00022737"/>
    </source>
</evidence>
<dbReference type="EC" id="5.2.1.8" evidence="7"/>
<dbReference type="GO" id="GO:0006457">
    <property type="term" value="P:protein folding"/>
    <property type="evidence" value="ECO:0007669"/>
    <property type="project" value="UniProtKB-UniRule"/>
</dbReference>
<feature type="compositionally biased region" description="Low complexity" evidence="8">
    <location>
        <begin position="137"/>
        <end position="170"/>
    </location>
</feature>
<feature type="chain" id="PRO_5016184091" description="Chaperone SurA" evidence="7">
    <location>
        <begin position="23"/>
        <end position="596"/>
    </location>
</feature>
<feature type="signal peptide" evidence="7">
    <location>
        <begin position="1"/>
        <end position="22"/>
    </location>
</feature>
<dbReference type="SUPFAM" id="SSF54534">
    <property type="entry name" value="FKBP-like"/>
    <property type="match status" value="2"/>
</dbReference>
<feature type="compositionally biased region" description="Low complexity" evidence="8">
    <location>
        <begin position="70"/>
        <end position="90"/>
    </location>
</feature>
<dbReference type="InterPro" id="IPR015391">
    <property type="entry name" value="SurA_N"/>
</dbReference>
<comment type="function">
    <text evidence="7">Chaperone involved in the correct folding and assembly of outer membrane proteins. Recognizes specific patterns of aromatic residues and the orientation of their side chains, which are found more frequently in integral outer membrane proteins. May act in both early periplasmic and late outer membrane-associated steps of protein maturation.</text>
</comment>
<keyword evidence="3 7" id="KW-0574">Periplasm</keyword>
<evidence type="ECO:0000256" key="8">
    <source>
        <dbReference type="SAM" id="MobiDB-lite"/>
    </source>
</evidence>
<dbReference type="GO" id="GO:0003755">
    <property type="term" value="F:peptidyl-prolyl cis-trans isomerase activity"/>
    <property type="evidence" value="ECO:0007669"/>
    <property type="project" value="UniProtKB-UniRule"/>
</dbReference>
<dbReference type="GO" id="GO:0042277">
    <property type="term" value="F:peptide binding"/>
    <property type="evidence" value="ECO:0007669"/>
    <property type="project" value="InterPro"/>
</dbReference>
<accession>A0A2X0QRE5</accession>
<evidence type="ECO:0000256" key="7">
    <source>
        <dbReference type="HAMAP-Rule" id="MF_01183"/>
    </source>
</evidence>
<dbReference type="InterPro" id="IPR027304">
    <property type="entry name" value="Trigger_fact/SurA_dom_sf"/>
</dbReference>
<comment type="domain">
    <text evidence="7">The PPIase activity resides only in the second parvulin domain. The N-terminal region and the C-terminal tail are necessary and sufficient for the chaperone activity of SurA. The PPIase activity is dispensable for SurA to function as a chaperone. The N-terminal region and the C-terminal tail are also required for porin recognition.</text>
</comment>
<keyword evidence="5 7" id="KW-0143">Chaperone</keyword>
<dbReference type="PANTHER" id="PTHR47637:SF1">
    <property type="entry name" value="CHAPERONE SURA"/>
    <property type="match status" value="1"/>
</dbReference>
<keyword evidence="4 7" id="KW-0697">Rotamase</keyword>
<protein>
    <recommendedName>
        <fullName evidence="7">Chaperone SurA</fullName>
    </recommendedName>
    <alternativeName>
        <fullName evidence="7">Peptidyl-prolyl cis-trans isomerase SurA</fullName>
        <shortName evidence="7">PPIase SurA</shortName>
        <ecNumber evidence="7">5.2.1.8</ecNumber>
    </alternativeName>
    <alternativeName>
        <fullName evidence="7">Rotamase SurA</fullName>
    </alternativeName>
</protein>
<feature type="region of interest" description="Disordered" evidence="8">
    <location>
        <begin position="23"/>
        <end position="182"/>
    </location>
</feature>
<comment type="catalytic activity">
    <reaction evidence="7">
        <text>[protein]-peptidylproline (omega=180) = [protein]-peptidylproline (omega=0)</text>
        <dbReference type="Rhea" id="RHEA:16237"/>
        <dbReference type="Rhea" id="RHEA-COMP:10747"/>
        <dbReference type="Rhea" id="RHEA-COMP:10748"/>
        <dbReference type="ChEBI" id="CHEBI:83833"/>
        <dbReference type="ChEBI" id="CHEBI:83834"/>
        <dbReference type="EC" id="5.2.1.8"/>
    </reaction>
</comment>
<proteinExistence type="inferred from homology"/>
<dbReference type="SUPFAM" id="SSF109998">
    <property type="entry name" value="Triger factor/SurA peptide-binding domain-like"/>
    <property type="match status" value="1"/>
</dbReference>
<keyword evidence="2 7" id="KW-0677">Repeat</keyword>
<keyword evidence="6 7" id="KW-0413">Isomerase</keyword>
<dbReference type="Pfam" id="PF00639">
    <property type="entry name" value="Rotamase"/>
    <property type="match status" value="1"/>
</dbReference>
<dbReference type="InterPro" id="IPR050280">
    <property type="entry name" value="OMP_Chaperone_SurA"/>
</dbReference>
<evidence type="ECO:0000259" key="9">
    <source>
        <dbReference type="PROSITE" id="PS50198"/>
    </source>
</evidence>
<dbReference type="Gene3D" id="3.10.50.40">
    <property type="match status" value="2"/>
</dbReference>
<dbReference type="GO" id="GO:0043165">
    <property type="term" value="P:Gram-negative-bacterium-type cell outer membrane assembly"/>
    <property type="evidence" value="ECO:0007669"/>
    <property type="project" value="InterPro"/>
</dbReference>
<dbReference type="EMBL" id="LS423452">
    <property type="protein sequence ID" value="SPS04639.1"/>
    <property type="molecule type" value="Genomic_DNA"/>
</dbReference>
<name>A0A2X0QRE5_9PROT</name>
<dbReference type="Gene3D" id="1.10.4030.10">
    <property type="entry name" value="Porin chaperone SurA, peptide-binding domain"/>
    <property type="match status" value="1"/>
</dbReference>
<evidence type="ECO:0000256" key="3">
    <source>
        <dbReference type="ARBA" id="ARBA00022764"/>
    </source>
</evidence>
<feature type="compositionally biased region" description="Basic residues" evidence="8">
    <location>
        <begin position="91"/>
        <end position="104"/>
    </location>
</feature>
<evidence type="ECO:0000256" key="5">
    <source>
        <dbReference type="ARBA" id="ARBA00023186"/>
    </source>
</evidence>
<dbReference type="HAMAP" id="MF_01183">
    <property type="entry name" value="Chaperone_SurA"/>
    <property type="match status" value="1"/>
</dbReference>
<dbReference type="InterPro" id="IPR023034">
    <property type="entry name" value="PPIase_SurA"/>
</dbReference>
<feature type="domain" description="PpiC" evidence="9">
    <location>
        <begin position="445"/>
        <end position="543"/>
    </location>
</feature>
<keyword evidence="1 7" id="KW-0732">Signal</keyword>
<dbReference type="InterPro" id="IPR000297">
    <property type="entry name" value="PPIase_PpiC"/>
</dbReference>
<comment type="subcellular location">
    <subcellularLocation>
        <location evidence="7">Periplasm</location>
    </subcellularLocation>
    <text evidence="7">Is capable of associating with the outer membrane.</text>
</comment>
<dbReference type="PROSITE" id="PS50198">
    <property type="entry name" value="PPIC_PPIASE_2"/>
    <property type="match status" value="2"/>
</dbReference>
<dbReference type="PANTHER" id="PTHR47637">
    <property type="entry name" value="CHAPERONE SURA"/>
    <property type="match status" value="1"/>
</dbReference>
<reference evidence="10" key="1">
    <citation type="submission" date="2018-05" db="EMBL/GenBank/DDBJ databases">
        <authorList>
            <person name="Lanie J.A."/>
            <person name="Ng W.-L."/>
            <person name="Kazmierczak K.M."/>
            <person name="Andrzejewski T.M."/>
            <person name="Davidsen T.M."/>
            <person name="Wayne K.J."/>
            <person name="Tettelin H."/>
            <person name="Glass J.I."/>
            <person name="Rusch D."/>
            <person name="Podicherti R."/>
            <person name="Tsui H.-C.T."/>
            <person name="Winkler M.E."/>
        </authorList>
    </citation>
    <scope>NUCLEOTIDE SEQUENCE</scope>
    <source>
        <strain evidence="10">KNB</strain>
    </source>
</reference>
<dbReference type="AlphaFoldDB" id="A0A2X0QRE5"/>
<dbReference type="InterPro" id="IPR046357">
    <property type="entry name" value="PPIase_dom_sf"/>
</dbReference>
<dbReference type="Pfam" id="PF13616">
    <property type="entry name" value="Rotamase_3"/>
    <property type="match status" value="1"/>
</dbReference>
<dbReference type="Pfam" id="PF09312">
    <property type="entry name" value="SurA_N"/>
    <property type="match status" value="1"/>
</dbReference>
<dbReference type="GO" id="GO:0030288">
    <property type="term" value="C:outer membrane-bounded periplasmic space"/>
    <property type="evidence" value="ECO:0007669"/>
    <property type="project" value="InterPro"/>
</dbReference>